<dbReference type="InterPro" id="IPR048395">
    <property type="entry name" value="Glyco_hydro_31_C"/>
</dbReference>
<feature type="domain" description="Glycoside hydrolase family 31 N-terminal" evidence="9">
    <location>
        <begin position="67"/>
        <end position="232"/>
    </location>
</feature>
<dbReference type="InterPro" id="IPR030458">
    <property type="entry name" value="Glyco_hydro_31_AS"/>
</dbReference>
<reference evidence="11" key="1">
    <citation type="submission" date="2020-01" db="EMBL/GenBank/DDBJ databases">
        <title>Development of genomics and gene disruption for Polysphondylium violaceum indicates a role for the polyketide synthase stlB in stalk morphogenesis.</title>
        <authorList>
            <person name="Narita B."/>
            <person name="Kawabe Y."/>
            <person name="Kin K."/>
            <person name="Saito T."/>
            <person name="Gibbs R."/>
            <person name="Kuspa A."/>
            <person name="Muzny D."/>
            <person name="Queller D."/>
            <person name="Richards S."/>
            <person name="Strassman J."/>
            <person name="Sucgang R."/>
            <person name="Worley K."/>
            <person name="Schaap P."/>
        </authorList>
    </citation>
    <scope>NUCLEOTIDE SEQUENCE</scope>
    <source>
        <strain evidence="11">QSvi11</strain>
    </source>
</reference>
<dbReference type="SUPFAM" id="SSF51011">
    <property type="entry name" value="Glycosyl hydrolase domain"/>
    <property type="match status" value="1"/>
</dbReference>
<feature type="signal peptide" evidence="7">
    <location>
        <begin position="1"/>
        <end position="26"/>
    </location>
</feature>
<dbReference type="Pfam" id="PF13802">
    <property type="entry name" value="Gal_mutarotas_2"/>
    <property type="match status" value="1"/>
</dbReference>
<keyword evidence="2 6" id="KW-0378">Hydrolase</keyword>
<protein>
    <recommendedName>
        <fullName evidence="5">Maltase</fullName>
    </recommendedName>
</protein>
<dbReference type="FunFam" id="2.60.40.1180:FF:000001">
    <property type="entry name" value="Maltase-glucoamylase, intestinal"/>
    <property type="match status" value="1"/>
</dbReference>
<sequence>MMKYSLFLSVFLLVGVIFIGSLNVNASCPAFPGYNVTNYQRYPNDIVVELSLLSPGPYGNDIQNAVVHLSFVNAEVLRVRILDADNQRWEISDIINKLVPSNEPFNSLYETKVHAADPFSFAVIRISDGSVLFNTSPTDENGNCLFNGLIFSDYYIELSTQFESPNPNLYGLGERTTQLRLLNNYTYTIFNKDEGTASTPNINTYGSHPFYMNLDSKTGNAHGVLLLNSNAMDIVIQPQSLTYKVTGGILDLFFFMGPSPLQVIQQYTSVVGKPHMPSYWSLGWHQCRWGYRTLQDTMDVVSNYTYYNIPLETIWNDIDYMDDYKDFTSDPERFPPDQYGAFVDSLHANNQHYMMIVDPGISNATGYQSYEDLISSGGYIRDAADGVSPVIGMVWPGFTAFPDFFNPDGVSFWQQQLQNWYNVVKFDGIWIDMNEISNFCSGNCWNIDPAPQPGFDPNFPPYIPGGIQLSDRTINMSSIQSTAYGDVLHYNIHNLYGYSEGVATRRALENIQGTRSTIISRSTFAGAGYHYSHWLGDNKSTYQDLYYSIPGILLMNMFGVPLVGADIGGFNGNSNGPLLARWMQLGNFYPFSRNHNTYNGVPQEPYVFGEQVMNISIAAINMKYTLLPYYYTLFHFAHTQGNPVVRPLFFEYSNDENTVAIDQQFLLGSHIMVSPVLVEDAVTVNAYFPDDTWYDFFSGELMTYSGQNATLDAPLEVIPVHLRAGAIIPTQPTYNYEKPANGVPITTTIARTLPFELIVSLDQGIYAYGQLYLDDGISLDTYENGFYSLIEFELTSDSVTFKLSSTIDTNGYDASHLNIGSIKVYGATSLPSNVVVNGQSITTYQFNNYLLIENLEIPLSETFEIDWS</sequence>
<keyword evidence="7" id="KW-0732">Signal</keyword>
<feature type="domain" description="Glycosyl hydrolase family 31 C-terminal" evidence="10">
    <location>
        <begin position="641"/>
        <end position="728"/>
    </location>
</feature>
<dbReference type="InterPro" id="IPR000322">
    <property type="entry name" value="Glyco_hydro_31_TIM"/>
</dbReference>
<feature type="domain" description="Glycoside hydrolase family 31 TIM barrel" evidence="8">
    <location>
        <begin position="274"/>
        <end position="633"/>
    </location>
</feature>
<evidence type="ECO:0000256" key="2">
    <source>
        <dbReference type="ARBA" id="ARBA00022801"/>
    </source>
</evidence>
<evidence type="ECO:0000256" key="4">
    <source>
        <dbReference type="ARBA" id="ARBA00023295"/>
    </source>
</evidence>
<dbReference type="Pfam" id="PF21365">
    <property type="entry name" value="Glyco_hydro_31_3rd"/>
    <property type="match status" value="1"/>
</dbReference>
<evidence type="ECO:0000256" key="1">
    <source>
        <dbReference type="ARBA" id="ARBA00007806"/>
    </source>
</evidence>
<dbReference type="PROSITE" id="PS00129">
    <property type="entry name" value="GLYCOSYL_HYDROL_F31_1"/>
    <property type="match status" value="1"/>
</dbReference>
<dbReference type="SUPFAM" id="SSF51445">
    <property type="entry name" value="(Trans)glycosidases"/>
    <property type="match status" value="1"/>
</dbReference>
<accession>A0A8J4Q1K3</accession>
<keyword evidence="4 6" id="KW-0326">Glycosidase</keyword>
<dbReference type="CDD" id="cd14752">
    <property type="entry name" value="GH31_N"/>
    <property type="match status" value="1"/>
</dbReference>
<dbReference type="GO" id="GO:0030246">
    <property type="term" value="F:carbohydrate binding"/>
    <property type="evidence" value="ECO:0007669"/>
    <property type="project" value="InterPro"/>
</dbReference>
<dbReference type="EMBL" id="AJWJ01000039">
    <property type="protein sequence ID" value="KAF2077080.1"/>
    <property type="molecule type" value="Genomic_DNA"/>
</dbReference>
<dbReference type="SUPFAM" id="SSF74650">
    <property type="entry name" value="Galactose mutarotase-like"/>
    <property type="match status" value="1"/>
</dbReference>
<dbReference type="InterPro" id="IPR011013">
    <property type="entry name" value="Gal_mutarotase_sf_dom"/>
</dbReference>
<dbReference type="GO" id="GO:0005975">
    <property type="term" value="P:carbohydrate metabolic process"/>
    <property type="evidence" value="ECO:0007669"/>
    <property type="project" value="InterPro"/>
</dbReference>
<dbReference type="CDD" id="cd06602">
    <property type="entry name" value="GH31_MGAM_SI_GAA"/>
    <property type="match status" value="1"/>
</dbReference>
<comment type="caution">
    <text evidence="11">The sequence shown here is derived from an EMBL/GenBank/DDBJ whole genome shotgun (WGS) entry which is preliminary data.</text>
</comment>
<evidence type="ECO:0000259" key="8">
    <source>
        <dbReference type="Pfam" id="PF01055"/>
    </source>
</evidence>
<comment type="similarity">
    <text evidence="1 6">Belongs to the glycosyl hydrolase 31 family.</text>
</comment>
<evidence type="ECO:0000259" key="9">
    <source>
        <dbReference type="Pfam" id="PF13802"/>
    </source>
</evidence>
<evidence type="ECO:0000313" key="12">
    <source>
        <dbReference type="Proteomes" id="UP000695562"/>
    </source>
</evidence>
<dbReference type="Gene3D" id="2.60.40.1760">
    <property type="entry name" value="glycosyl hydrolase (family 31)"/>
    <property type="match status" value="1"/>
</dbReference>
<dbReference type="GO" id="GO:0004553">
    <property type="term" value="F:hydrolase activity, hydrolyzing O-glycosyl compounds"/>
    <property type="evidence" value="ECO:0007669"/>
    <property type="project" value="InterPro"/>
</dbReference>
<evidence type="ECO:0000256" key="3">
    <source>
        <dbReference type="ARBA" id="ARBA00023180"/>
    </source>
</evidence>
<evidence type="ECO:0000256" key="6">
    <source>
        <dbReference type="RuleBase" id="RU361185"/>
    </source>
</evidence>
<dbReference type="InterPro" id="IPR025887">
    <property type="entry name" value="Glyco_hydro_31_N_dom"/>
</dbReference>
<dbReference type="PANTHER" id="PTHR22762:SF133">
    <property type="entry name" value="P-TYPE DOMAIN-CONTAINING PROTEIN"/>
    <property type="match status" value="1"/>
</dbReference>
<evidence type="ECO:0000259" key="10">
    <source>
        <dbReference type="Pfam" id="PF21365"/>
    </source>
</evidence>
<dbReference type="AlphaFoldDB" id="A0A8J4Q1K3"/>
<name>A0A8J4Q1K3_9MYCE</name>
<proteinExistence type="inferred from homology"/>
<evidence type="ECO:0000313" key="11">
    <source>
        <dbReference type="EMBL" id="KAF2077080.1"/>
    </source>
</evidence>
<dbReference type="Gene3D" id="2.60.40.1180">
    <property type="entry name" value="Golgi alpha-mannosidase II"/>
    <property type="match status" value="2"/>
</dbReference>
<keyword evidence="12" id="KW-1185">Reference proteome</keyword>
<evidence type="ECO:0000256" key="5">
    <source>
        <dbReference type="ARBA" id="ARBA00041343"/>
    </source>
</evidence>
<dbReference type="Proteomes" id="UP000695562">
    <property type="component" value="Unassembled WGS sequence"/>
</dbReference>
<dbReference type="PANTHER" id="PTHR22762">
    <property type="entry name" value="ALPHA-GLUCOSIDASE"/>
    <property type="match status" value="1"/>
</dbReference>
<keyword evidence="3" id="KW-0325">Glycoprotein</keyword>
<organism evidence="11 12">
    <name type="scientific">Polysphondylium violaceum</name>
    <dbReference type="NCBI Taxonomy" id="133409"/>
    <lineage>
        <taxon>Eukaryota</taxon>
        <taxon>Amoebozoa</taxon>
        <taxon>Evosea</taxon>
        <taxon>Eumycetozoa</taxon>
        <taxon>Dictyostelia</taxon>
        <taxon>Dictyosteliales</taxon>
        <taxon>Dictyosteliaceae</taxon>
        <taxon>Polysphondylium</taxon>
    </lineage>
</organism>
<feature type="chain" id="PRO_5035184385" description="Maltase" evidence="7">
    <location>
        <begin position="27"/>
        <end position="868"/>
    </location>
</feature>
<dbReference type="InterPro" id="IPR017853">
    <property type="entry name" value="GH"/>
</dbReference>
<dbReference type="OrthoDB" id="5839090at2759"/>
<dbReference type="Pfam" id="PF01055">
    <property type="entry name" value="Glyco_hydro_31_2nd"/>
    <property type="match status" value="1"/>
</dbReference>
<gene>
    <name evidence="11" type="ORF">CYY_001589</name>
</gene>
<dbReference type="Gene3D" id="3.20.20.80">
    <property type="entry name" value="Glycosidases"/>
    <property type="match status" value="1"/>
</dbReference>
<evidence type="ECO:0000256" key="7">
    <source>
        <dbReference type="SAM" id="SignalP"/>
    </source>
</evidence>
<dbReference type="InterPro" id="IPR013780">
    <property type="entry name" value="Glyco_hydro_b"/>
</dbReference>